<name>A0A1Y5ZMM1_9BACI</name>
<reference evidence="2" key="1">
    <citation type="submission" date="2017-04" db="EMBL/GenBank/DDBJ databases">
        <authorList>
            <person name="Criscuolo A."/>
        </authorList>
    </citation>
    <scope>NUCLEOTIDE SEQUENCE [LARGE SCALE GENOMIC DNA]</scope>
</reference>
<protein>
    <submittedName>
        <fullName evidence="1">Uncharacterized protein</fullName>
    </submittedName>
</protein>
<evidence type="ECO:0000313" key="1">
    <source>
        <dbReference type="EMBL" id="SME05232.1"/>
    </source>
</evidence>
<dbReference type="Proteomes" id="UP000194439">
    <property type="component" value="Unassembled WGS sequence"/>
</dbReference>
<dbReference type="AlphaFoldDB" id="A0A1Y5ZMM1"/>
<dbReference type="EMBL" id="FWZD01000048">
    <property type="protein sequence ID" value="SME05232.1"/>
    <property type="molecule type" value="Genomic_DNA"/>
</dbReference>
<organism evidence="1 2">
    <name type="scientific">Bacillus mobilis</name>
    <dbReference type="NCBI Taxonomy" id="2026190"/>
    <lineage>
        <taxon>Bacteria</taxon>
        <taxon>Bacillati</taxon>
        <taxon>Bacillota</taxon>
        <taxon>Bacilli</taxon>
        <taxon>Bacillales</taxon>
        <taxon>Bacillaceae</taxon>
        <taxon>Bacillus</taxon>
        <taxon>Bacillus cereus group</taxon>
    </lineage>
</organism>
<accession>A0A1Y5ZMM1</accession>
<proteinExistence type="predicted"/>
<evidence type="ECO:0000313" key="2">
    <source>
        <dbReference type="Proteomes" id="UP000194439"/>
    </source>
</evidence>
<sequence>MTDIIEPIYNLTGISPTLNSMFDRLQVSDLTPLFNYGSNYVISALRDIVTTIGNGAVTNTGGYYQLKPHRYKKKTVFDIMCVIYEYNGFGKQKKVA</sequence>
<gene>
    <name evidence="1" type="ORF">BACERE00185_02414</name>
</gene>
<dbReference type="RefSeq" id="WP_176374199.1">
    <property type="nucleotide sequence ID" value="NZ_FWZD01000048.1"/>
</dbReference>